<dbReference type="PANTHER" id="PTHR30244:SF34">
    <property type="entry name" value="DTDP-4-AMINO-4,6-DIDEOXYGALACTOSE TRANSAMINASE"/>
    <property type="match status" value="1"/>
</dbReference>
<accession>A0A0G3WK02</accession>
<organism evidence="5 6">
    <name type="scientific">Endomicrobium proavitum</name>
    <dbReference type="NCBI Taxonomy" id="1408281"/>
    <lineage>
        <taxon>Bacteria</taxon>
        <taxon>Pseudomonadati</taxon>
        <taxon>Elusimicrobiota</taxon>
        <taxon>Endomicrobiia</taxon>
        <taxon>Endomicrobiales</taxon>
        <taxon>Endomicrobiaceae</taxon>
        <taxon>Endomicrobium</taxon>
    </lineage>
</organism>
<dbReference type="AlphaFoldDB" id="A0A0G3WK02"/>
<dbReference type="PATRIC" id="fig|1408281.3.peg.468"/>
<dbReference type="PANTHER" id="PTHR30244">
    <property type="entry name" value="TRANSAMINASE"/>
    <property type="match status" value="1"/>
</dbReference>
<dbReference type="SUPFAM" id="SSF53383">
    <property type="entry name" value="PLP-dependent transferases"/>
    <property type="match status" value="1"/>
</dbReference>
<dbReference type="EMBL" id="CP009498">
    <property type="protein sequence ID" value="AKL97834.1"/>
    <property type="molecule type" value="Genomic_DNA"/>
</dbReference>
<proteinExistence type="inferred from homology"/>
<keyword evidence="6" id="KW-1185">Reference proteome</keyword>
<dbReference type="GO" id="GO:0000271">
    <property type="term" value="P:polysaccharide biosynthetic process"/>
    <property type="evidence" value="ECO:0007669"/>
    <property type="project" value="TreeGrafter"/>
</dbReference>
<evidence type="ECO:0000256" key="3">
    <source>
        <dbReference type="PIRSR" id="PIRSR000390-2"/>
    </source>
</evidence>
<dbReference type="Gene3D" id="3.90.1150.10">
    <property type="entry name" value="Aspartate Aminotransferase, domain 1"/>
    <property type="match status" value="1"/>
</dbReference>
<dbReference type="RefSeq" id="WP_052570225.1">
    <property type="nucleotide sequence ID" value="NZ_CP009498.1"/>
</dbReference>
<evidence type="ECO:0000313" key="6">
    <source>
        <dbReference type="Proteomes" id="UP000035337"/>
    </source>
</evidence>
<evidence type="ECO:0000256" key="1">
    <source>
        <dbReference type="ARBA" id="ARBA00037999"/>
    </source>
</evidence>
<dbReference type="Pfam" id="PF01041">
    <property type="entry name" value="DegT_DnrJ_EryC1"/>
    <property type="match status" value="1"/>
</dbReference>
<dbReference type="InterPro" id="IPR015422">
    <property type="entry name" value="PyrdxlP-dep_Trfase_small"/>
</dbReference>
<dbReference type="Gene3D" id="3.40.640.10">
    <property type="entry name" value="Type I PLP-dependent aspartate aminotransferase-like (Major domain)"/>
    <property type="match status" value="1"/>
</dbReference>
<reference evidence="5 6" key="1">
    <citation type="submission" date="2014-09" db="EMBL/GenBank/DDBJ databases">
        <title>Complete genome sequence of Endomicrobium proavitum.</title>
        <authorList>
            <person name="Zheng H."/>
        </authorList>
    </citation>
    <scope>NUCLEOTIDE SEQUENCE [LARGE SCALE GENOMIC DNA]</scope>
    <source>
        <strain evidence="5 6">Rsa215</strain>
    </source>
</reference>
<evidence type="ECO:0000256" key="2">
    <source>
        <dbReference type="PIRSR" id="PIRSR000390-1"/>
    </source>
</evidence>
<dbReference type="Proteomes" id="UP000035337">
    <property type="component" value="Chromosome"/>
</dbReference>
<dbReference type="CDD" id="cd00616">
    <property type="entry name" value="AHBA_syn"/>
    <property type="match status" value="1"/>
</dbReference>
<protein>
    <submittedName>
        <fullName evidence="5">Pleiotropic regulatory protein</fullName>
    </submittedName>
</protein>
<dbReference type="KEGG" id="epo:Epro_0455"/>
<feature type="active site" description="Proton acceptor" evidence="2">
    <location>
        <position position="182"/>
    </location>
</feature>
<dbReference type="STRING" id="1408281.Epro_0455"/>
<comment type="similarity">
    <text evidence="1 4">Belongs to the DegT/DnrJ/EryC1 family.</text>
</comment>
<name>A0A0G3WK02_9BACT</name>
<dbReference type="InterPro" id="IPR015424">
    <property type="entry name" value="PyrdxlP-dep_Trfase"/>
</dbReference>
<dbReference type="InterPro" id="IPR000653">
    <property type="entry name" value="DegT/StrS_aminotransferase"/>
</dbReference>
<dbReference type="GO" id="GO:0008483">
    <property type="term" value="F:transaminase activity"/>
    <property type="evidence" value="ECO:0007669"/>
    <property type="project" value="TreeGrafter"/>
</dbReference>
<evidence type="ECO:0000256" key="4">
    <source>
        <dbReference type="RuleBase" id="RU004508"/>
    </source>
</evidence>
<sequence length="364" mass="40254">MINIAAPVIGQKERKLINEVLDSRILAAGKYVTQFEQSFAKYSGAKFGIANANGTTSLHTALLMCGVKAGDKVVTTPFSFIATSNSILFCGAKPVFADIEPETFNISADSLEKILKKEKNVKAVVIVHLYGLPCDMDAILKLKKKYKFKLIEDACQAHGAQYKNKKVGSFGDAAAFSFYATKNMMTGEGGITLTNDAKADKYGRQIINHGRDGHSTFTVLGYNYRLTNLAAAIGIAQLEQLESWIAKRISNANKYNEAFKDLAFLQTPIVPLKTRHVFHQYTIRINPAEREKFMQYLKDNGVGCGIYYDCVLYKQPYYKQLGYKSGLCPNAEQAAKEAVSLPVHPSLSAADVQRVIDVVRGYKK</sequence>
<dbReference type="OrthoDB" id="9810913at2"/>
<dbReference type="GO" id="GO:0030170">
    <property type="term" value="F:pyridoxal phosphate binding"/>
    <property type="evidence" value="ECO:0007669"/>
    <property type="project" value="TreeGrafter"/>
</dbReference>
<dbReference type="InterPro" id="IPR015421">
    <property type="entry name" value="PyrdxlP-dep_Trfase_major"/>
</dbReference>
<feature type="modified residue" description="N6-(pyridoxal phosphate)lysine" evidence="3">
    <location>
        <position position="182"/>
    </location>
</feature>
<evidence type="ECO:0000313" key="5">
    <source>
        <dbReference type="EMBL" id="AKL97834.1"/>
    </source>
</evidence>
<keyword evidence="3 4" id="KW-0663">Pyridoxal phosphate</keyword>
<gene>
    <name evidence="5" type="primary">degT</name>
    <name evidence="5" type="ORF">Epro_0455</name>
</gene>
<dbReference type="PIRSF" id="PIRSF000390">
    <property type="entry name" value="PLP_StrS"/>
    <property type="match status" value="1"/>
</dbReference>